<comment type="similarity">
    <text evidence="3 10">Belongs to the IPP transferase family.</text>
</comment>
<evidence type="ECO:0000313" key="12">
    <source>
        <dbReference type="Proteomes" id="UP000179024"/>
    </source>
</evidence>
<keyword evidence="8 10" id="KW-0460">Magnesium</keyword>
<comment type="catalytic activity">
    <reaction evidence="9 10">
        <text>adenosine(37) in tRNA + dimethylallyl diphosphate = N(6)-dimethylallyladenosine(37) in tRNA + diphosphate</text>
        <dbReference type="Rhea" id="RHEA:26482"/>
        <dbReference type="Rhea" id="RHEA-COMP:10162"/>
        <dbReference type="Rhea" id="RHEA-COMP:10375"/>
        <dbReference type="ChEBI" id="CHEBI:33019"/>
        <dbReference type="ChEBI" id="CHEBI:57623"/>
        <dbReference type="ChEBI" id="CHEBI:74411"/>
        <dbReference type="ChEBI" id="CHEBI:74415"/>
        <dbReference type="EC" id="2.5.1.75"/>
    </reaction>
</comment>
<feature type="binding site" evidence="10">
    <location>
        <begin position="10"/>
        <end position="17"/>
    </location>
    <ligand>
        <name>ATP</name>
        <dbReference type="ChEBI" id="CHEBI:30616"/>
    </ligand>
</feature>
<dbReference type="InterPro" id="IPR018022">
    <property type="entry name" value="IPT"/>
</dbReference>
<dbReference type="PANTHER" id="PTHR11088:SF60">
    <property type="entry name" value="TRNA DIMETHYLALLYLTRANSFERASE"/>
    <property type="match status" value="1"/>
</dbReference>
<proteinExistence type="inferred from homology"/>
<protein>
    <recommendedName>
        <fullName evidence="10">tRNA dimethylallyltransferase</fullName>
        <ecNumber evidence="10">2.5.1.75</ecNumber>
    </recommendedName>
    <alternativeName>
        <fullName evidence="10">Dimethylallyl diphosphate:tRNA dimethylallyltransferase</fullName>
        <shortName evidence="10">DMAPP:tRNA dimethylallyltransferase</shortName>
        <shortName evidence="10">DMATase</shortName>
    </alternativeName>
    <alternativeName>
        <fullName evidence="10">Isopentenyl-diphosphate:tRNA isopentenyltransferase</fullName>
        <shortName evidence="10">IPP transferase</shortName>
        <shortName evidence="10">IPPT</shortName>
        <shortName evidence="10">IPTase</shortName>
    </alternativeName>
</protein>
<dbReference type="PANTHER" id="PTHR11088">
    <property type="entry name" value="TRNA DIMETHYLALLYLTRANSFERASE"/>
    <property type="match status" value="1"/>
</dbReference>
<dbReference type="HAMAP" id="MF_00185">
    <property type="entry name" value="IPP_trans"/>
    <property type="match status" value="1"/>
</dbReference>
<dbReference type="Gene3D" id="1.10.287.890">
    <property type="entry name" value="Crystal structure of tRNA isopentenylpyrophosphate transferase (bh2366) domain"/>
    <property type="match status" value="1"/>
</dbReference>
<dbReference type="Gene3D" id="3.40.50.300">
    <property type="entry name" value="P-loop containing nucleotide triphosphate hydrolases"/>
    <property type="match status" value="1"/>
</dbReference>
<evidence type="ECO:0000256" key="5">
    <source>
        <dbReference type="ARBA" id="ARBA00022694"/>
    </source>
</evidence>
<keyword evidence="6 10" id="KW-0547">Nucleotide-binding</keyword>
<evidence type="ECO:0000256" key="1">
    <source>
        <dbReference type="ARBA" id="ARBA00001946"/>
    </source>
</evidence>
<comment type="function">
    <text evidence="2 10">Catalyzes the transfer of a dimethylallyl group onto the adenine at position 37 in tRNAs that read codons beginning with uridine, leading to the formation of N6-(dimethylallyl)adenosine (i(6)A).</text>
</comment>
<evidence type="ECO:0000256" key="4">
    <source>
        <dbReference type="ARBA" id="ARBA00022679"/>
    </source>
</evidence>
<evidence type="ECO:0000256" key="3">
    <source>
        <dbReference type="ARBA" id="ARBA00005842"/>
    </source>
</evidence>
<dbReference type="AlphaFoldDB" id="A0A1F7I5A7"/>
<keyword evidence="5 10" id="KW-0819">tRNA processing</keyword>
<name>A0A1F7I5A7_9BACT</name>
<keyword evidence="7 10" id="KW-0067">ATP-binding</keyword>
<organism evidence="11 12">
    <name type="scientific">Candidatus Roizmanbacteria bacterium RIFCSPHIGHO2_12_FULL_44_10</name>
    <dbReference type="NCBI Taxonomy" id="1802054"/>
    <lineage>
        <taxon>Bacteria</taxon>
        <taxon>Candidatus Roizmaniibacteriota</taxon>
    </lineage>
</organism>
<evidence type="ECO:0000256" key="2">
    <source>
        <dbReference type="ARBA" id="ARBA00003213"/>
    </source>
</evidence>
<dbReference type="InterPro" id="IPR039657">
    <property type="entry name" value="Dimethylallyltransferase"/>
</dbReference>
<dbReference type="InterPro" id="IPR027417">
    <property type="entry name" value="P-loop_NTPase"/>
</dbReference>
<comment type="caution">
    <text evidence="10">Lacks conserved residue(s) required for the propagation of feature annotation.</text>
</comment>
<evidence type="ECO:0000256" key="6">
    <source>
        <dbReference type="ARBA" id="ARBA00022741"/>
    </source>
</evidence>
<dbReference type="Pfam" id="PF01715">
    <property type="entry name" value="IPPT"/>
    <property type="match status" value="1"/>
</dbReference>
<dbReference type="Pfam" id="PF01745">
    <property type="entry name" value="IPT"/>
    <property type="match status" value="1"/>
</dbReference>
<comment type="caution">
    <text evidence="11">The sequence shown here is derived from an EMBL/GenBank/DDBJ whole genome shotgun (WGS) entry which is preliminary data.</text>
</comment>
<dbReference type="GO" id="GO:0006400">
    <property type="term" value="P:tRNA modification"/>
    <property type="evidence" value="ECO:0007669"/>
    <property type="project" value="TreeGrafter"/>
</dbReference>
<evidence type="ECO:0000256" key="10">
    <source>
        <dbReference type="HAMAP-Rule" id="MF_00185"/>
    </source>
</evidence>
<feature type="site" description="Interaction with substrate tRNA" evidence="10">
    <location>
        <position position="147"/>
    </location>
</feature>
<keyword evidence="4 10" id="KW-0808">Transferase</keyword>
<dbReference type="GO" id="GO:0052381">
    <property type="term" value="F:tRNA dimethylallyltransferase activity"/>
    <property type="evidence" value="ECO:0007669"/>
    <property type="project" value="UniProtKB-UniRule"/>
</dbReference>
<feature type="region of interest" description="Interaction with substrate tRNA" evidence="10">
    <location>
        <begin position="35"/>
        <end position="38"/>
    </location>
</feature>
<feature type="binding site" evidence="10">
    <location>
        <begin position="12"/>
        <end position="17"/>
    </location>
    <ligand>
        <name>substrate</name>
    </ligand>
</feature>
<dbReference type="Proteomes" id="UP000179024">
    <property type="component" value="Unassembled WGS sequence"/>
</dbReference>
<dbReference type="SUPFAM" id="SSF52540">
    <property type="entry name" value="P-loop containing nucleoside triphosphate hydrolases"/>
    <property type="match status" value="1"/>
</dbReference>
<gene>
    <name evidence="10" type="primary">miaA</name>
    <name evidence="11" type="ORF">A3F34_01270</name>
</gene>
<comment type="subunit">
    <text evidence="10">Monomer.</text>
</comment>
<dbReference type="EMBL" id="MGAE01000053">
    <property type="protein sequence ID" value="OGK38559.1"/>
    <property type="molecule type" value="Genomic_DNA"/>
</dbReference>
<evidence type="ECO:0000256" key="9">
    <source>
        <dbReference type="ARBA" id="ARBA00049563"/>
    </source>
</evidence>
<accession>A0A1F7I5A7</accession>
<dbReference type="GO" id="GO:0005524">
    <property type="term" value="F:ATP binding"/>
    <property type="evidence" value="ECO:0007669"/>
    <property type="project" value="UniProtKB-UniRule"/>
</dbReference>
<sequence length="308" mass="35356">MKRDVIVITGQTATGKTAHALHLARQNSGELINADSRQIYKYLNIITGKDIAPNSPFQIINPNLALDKNRTASIGYYPLDDIKIWAYDLVDPKVQFSSYDYTVVVNYILRNAIEKNKLPIVVGGSYLYLKHLIYGFDAQIPPDWTLRNGLEELPVAELQIRLNQLNSAIYERMNPSDQKNPRRLIRKIEIASVPSKRNPEKPAETSELRVREFIGLRFKKQANLAEIIKNRVEKRLKQGALAEVEALLAKGYQKTDPGLQTIGYQQLISYLEKKISYDEAISQWITAEVQYAKRQYTFMKKDLNITWI</sequence>
<evidence type="ECO:0000256" key="7">
    <source>
        <dbReference type="ARBA" id="ARBA00022840"/>
    </source>
</evidence>
<feature type="site" description="Interaction with substrate tRNA" evidence="10">
    <location>
        <position position="125"/>
    </location>
</feature>
<comment type="cofactor">
    <cofactor evidence="1 10">
        <name>Mg(2+)</name>
        <dbReference type="ChEBI" id="CHEBI:18420"/>
    </cofactor>
</comment>
<reference evidence="11 12" key="1">
    <citation type="journal article" date="2016" name="Nat. Commun.">
        <title>Thousands of microbial genomes shed light on interconnected biogeochemical processes in an aquifer system.</title>
        <authorList>
            <person name="Anantharaman K."/>
            <person name="Brown C.T."/>
            <person name="Hug L.A."/>
            <person name="Sharon I."/>
            <person name="Castelle C.J."/>
            <person name="Probst A.J."/>
            <person name="Thomas B.C."/>
            <person name="Singh A."/>
            <person name="Wilkins M.J."/>
            <person name="Karaoz U."/>
            <person name="Brodie E.L."/>
            <person name="Williams K.H."/>
            <person name="Hubbard S.S."/>
            <person name="Banfield J.F."/>
        </authorList>
    </citation>
    <scope>NUCLEOTIDE SEQUENCE [LARGE SCALE GENOMIC DNA]</scope>
</reference>
<evidence type="ECO:0000313" key="11">
    <source>
        <dbReference type="EMBL" id="OGK38559.1"/>
    </source>
</evidence>
<evidence type="ECO:0000256" key="8">
    <source>
        <dbReference type="ARBA" id="ARBA00022842"/>
    </source>
</evidence>
<dbReference type="EC" id="2.5.1.75" evidence="10"/>